<reference evidence="1 2" key="1">
    <citation type="submission" date="2023-10" db="EMBL/GenBank/DDBJ databases">
        <title>Genome-Wide Identification Analysis in wild type Solanum Pinnatisectum Reveals Some Genes Defensing Phytophthora Infestans.</title>
        <authorList>
            <person name="Sun C."/>
        </authorList>
    </citation>
    <scope>NUCLEOTIDE SEQUENCE [LARGE SCALE GENOMIC DNA]</scope>
    <source>
        <strain evidence="1">LQN</strain>
        <tissue evidence="1">Leaf</tissue>
    </source>
</reference>
<proteinExistence type="predicted"/>
<protein>
    <submittedName>
        <fullName evidence="1">Uncharacterized protein</fullName>
    </submittedName>
</protein>
<comment type="caution">
    <text evidence="1">The sequence shown here is derived from an EMBL/GenBank/DDBJ whole genome shotgun (WGS) entry which is preliminary data.</text>
</comment>
<accession>A0AAV9KIR3</accession>
<organism evidence="1 2">
    <name type="scientific">Solanum pinnatisectum</name>
    <name type="common">tansyleaf nightshade</name>
    <dbReference type="NCBI Taxonomy" id="50273"/>
    <lineage>
        <taxon>Eukaryota</taxon>
        <taxon>Viridiplantae</taxon>
        <taxon>Streptophyta</taxon>
        <taxon>Embryophyta</taxon>
        <taxon>Tracheophyta</taxon>
        <taxon>Spermatophyta</taxon>
        <taxon>Magnoliopsida</taxon>
        <taxon>eudicotyledons</taxon>
        <taxon>Gunneridae</taxon>
        <taxon>Pentapetalae</taxon>
        <taxon>asterids</taxon>
        <taxon>lamiids</taxon>
        <taxon>Solanales</taxon>
        <taxon>Solanaceae</taxon>
        <taxon>Solanoideae</taxon>
        <taxon>Solaneae</taxon>
        <taxon>Solanum</taxon>
    </lineage>
</organism>
<name>A0AAV9KIR3_9SOLN</name>
<dbReference type="Proteomes" id="UP001311915">
    <property type="component" value="Unassembled WGS sequence"/>
</dbReference>
<dbReference type="EMBL" id="JAWPEI010000010">
    <property type="protein sequence ID" value="KAK4712798.1"/>
    <property type="molecule type" value="Genomic_DNA"/>
</dbReference>
<keyword evidence="2" id="KW-1185">Reference proteome</keyword>
<gene>
    <name evidence="1" type="ORF">R3W88_018705</name>
</gene>
<sequence length="98" mass="10793">MEEGERAEVSISRTVSPMSINEAITSAAKNPALQRALVIIRFGTTQAQKRKTMEKDKSKVIAKKSMKIKNKGSTSSKEILTTIPEDDVIIPPIKPLEI</sequence>
<dbReference type="AlphaFoldDB" id="A0AAV9KIR3"/>
<evidence type="ECO:0000313" key="2">
    <source>
        <dbReference type="Proteomes" id="UP001311915"/>
    </source>
</evidence>
<evidence type="ECO:0000313" key="1">
    <source>
        <dbReference type="EMBL" id="KAK4712798.1"/>
    </source>
</evidence>